<name>A0A514EGH5_9XANT</name>
<gene>
    <name evidence="2" type="ORF">E4A48_16790</name>
</gene>
<evidence type="ECO:0000313" key="3">
    <source>
        <dbReference type="Proteomes" id="UP000319349"/>
    </source>
</evidence>
<feature type="transmembrane region" description="Helical" evidence="1">
    <location>
        <begin position="65"/>
        <end position="84"/>
    </location>
</feature>
<dbReference type="Proteomes" id="UP000319349">
    <property type="component" value="Chromosome"/>
</dbReference>
<protein>
    <submittedName>
        <fullName evidence="2">Uncharacterized protein</fullName>
    </submittedName>
</protein>
<evidence type="ECO:0000256" key="1">
    <source>
        <dbReference type="SAM" id="Phobius"/>
    </source>
</evidence>
<dbReference type="EMBL" id="CP038228">
    <property type="protein sequence ID" value="QDI05120.1"/>
    <property type="molecule type" value="Genomic_DNA"/>
</dbReference>
<evidence type="ECO:0000313" key="2">
    <source>
        <dbReference type="EMBL" id="QDI05120.1"/>
    </source>
</evidence>
<keyword evidence="1" id="KW-1133">Transmembrane helix</keyword>
<reference evidence="2 3" key="1">
    <citation type="submission" date="2019-03" db="EMBL/GenBank/DDBJ databases">
        <title>Tal1 in Xanthomonas translucens pv. cerealis Contributes to Virulence in Bacterial Leaf Streak of Wheat.</title>
        <authorList>
            <person name="Shah S.M.A."/>
            <person name="Haq F."/>
            <person name="Ma W."/>
            <person name="Xu X."/>
            <person name="Wang S."/>
            <person name="Xu Z."/>
            <person name="Zou L."/>
            <person name="Zhu B."/>
            <person name="Chen G."/>
        </authorList>
    </citation>
    <scope>NUCLEOTIDE SEQUENCE [LARGE SCALE GENOMIC DNA]</scope>
    <source>
        <strain evidence="2 3">01</strain>
    </source>
</reference>
<organism evidence="2 3">
    <name type="scientific">Xanthomonas cerealis pv. cerealis</name>
    <dbReference type="NCBI Taxonomy" id="152263"/>
    <lineage>
        <taxon>Bacteria</taxon>
        <taxon>Pseudomonadati</taxon>
        <taxon>Pseudomonadota</taxon>
        <taxon>Gammaproteobacteria</taxon>
        <taxon>Lysobacterales</taxon>
        <taxon>Lysobacteraceae</taxon>
        <taxon>Xanthomonas</taxon>
        <taxon>Xanthomonas translucens group</taxon>
        <taxon>Xanthomonas cerealis</taxon>
    </lineage>
</organism>
<dbReference type="AlphaFoldDB" id="A0A514EGH5"/>
<feature type="transmembrane region" description="Helical" evidence="1">
    <location>
        <begin position="26"/>
        <end position="44"/>
    </location>
</feature>
<accession>A0A514EGH5</accession>
<keyword evidence="1" id="KW-0812">Transmembrane</keyword>
<dbReference type="RefSeq" id="WP_142742825.1">
    <property type="nucleotide sequence ID" value="NZ_CP038228.1"/>
</dbReference>
<keyword evidence="1" id="KW-0472">Membrane</keyword>
<keyword evidence="3" id="KW-1185">Reference proteome</keyword>
<sequence>MGILVLLLALVPPVLAGLGRISPWWIVVSLLILYARSIVSMSKITGDFRDQNPEQFIRNDKLIKVRTFIGMFIVLFVYFIVRVVTQ</sequence>
<proteinExistence type="predicted"/>